<feature type="compositionally biased region" description="Acidic residues" evidence="5">
    <location>
        <begin position="39"/>
        <end position="76"/>
    </location>
</feature>
<evidence type="ECO:0000256" key="4">
    <source>
        <dbReference type="PROSITE-ProRule" id="PRU00325"/>
    </source>
</evidence>
<proteinExistence type="predicted"/>
<dbReference type="SMART" id="SM00575">
    <property type="entry name" value="ZnF_PMZ"/>
    <property type="match status" value="1"/>
</dbReference>
<dbReference type="RefSeq" id="XP_021862165.2">
    <property type="nucleotide sequence ID" value="XM_022006473.2"/>
</dbReference>
<dbReference type="InterPro" id="IPR018289">
    <property type="entry name" value="MULE_transposase_dom"/>
</dbReference>
<keyword evidence="7" id="KW-1185">Reference proteome</keyword>
<evidence type="ECO:0000259" key="6">
    <source>
        <dbReference type="PROSITE" id="PS50966"/>
    </source>
</evidence>
<dbReference type="GO" id="GO:0008270">
    <property type="term" value="F:zinc ion binding"/>
    <property type="evidence" value="ECO:0007669"/>
    <property type="project" value="UniProtKB-KW"/>
</dbReference>
<dbReference type="InterPro" id="IPR006564">
    <property type="entry name" value="Znf_PMZ"/>
</dbReference>
<dbReference type="InterPro" id="IPR004330">
    <property type="entry name" value="FAR1_DNA_bnd_dom"/>
</dbReference>
<keyword evidence="1" id="KW-0479">Metal-binding</keyword>
<dbReference type="PROSITE" id="PS50966">
    <property type="entry name" value="ZF_SWIM"/>
    <property type="match status" value="1"/>
</dbReference>
<evidence type="ECO:0000256" key="2">
    <source>
        <dbReference type="ARBA" id="ARBA00022771"/>
    </source>
</evidence>
<name>A0A9R0K886_SPIOL</name>
<dbReference type="InterPro" id="IPR007527">
    <property type="entry name" value="Znf_SWIM"/>
</dbReference>
<keyword evidence="3" id="KW-0862">Zinc</keyword>
<dbReference type="Pfam" id="PF03101">
    <property type="entry name" value="FAR1"/>
    <property type="match status" value="1"/>
</dbReference>
<keyword evidence="2 4" id="KW-0863">Zinc-finger</keyword>
<organism evidence="7 8">
    <name type="scientific">Spinacia oleracea</name>
    <name type="common">Spinach</name>
    <dbReference type="NCBI Taxonomy" id="3562"/>
    <lineage>
        <taxon>Eukaryota</taxon>
        <taxon>Viridiplantae</taxon>
        <taxon>Streptophyta</taxon>
        <taxon>Embryophyta</taxon>
        <taxon>Tracheophyta</taxon>
        <taxon>Spermatophyta</taxon>
        <taxon>Magnoliopsida</taxon>
        <taxon>eudicotyledons</taxon>
        <taxon>Gunneridae</taxon>
        <taxon>Pentapetalae</taxon>
        <taxon>Caryophyllales</taxon>
        <taxon>Chenopodiaceae</taxon>
        <taxon>Chenopodioideae</taxon>
        <taxon>Anserineae</taxon>
        <taxon>Spinacia</taxon>
    </lineage>
</organism>
<reference evidence="8" key="2">
    <citation type="submission" date="2025-08" db="UniProtKB">
        <authorList>
            <consortium name="RefSeq"/>
        </authorList>
    </citation>
    <scope>IDENTIFICATION</scope>
    <source>
        <tissue evidence="8">Leaf</tissue>
    </source>
</reference>
<dbReference type="Pfam" id="PF04434">
    <property type="entry name" value="SWIM"/>
    <property type="match status" value="1"/>
</dbReference>
<dbReference type="PANTHER" id="PTHR47718:SF13">
    <property type="entry name" value="OS09G0290500 PROTEIN"/>
    <property type="match status" value="1"/>
</dbReference>
<gene>
    <name evidence="8" type="primary">LOC110801146</name>
</gene>
<evidence type="ECO:0000313" key="8">
    <source>
        <dbReference type="RefSeq" id="XP_021862165.2"/>
    </source>
</evidence>
<evidence type="ECO:0000256" key="3">
    <source>
        <dbReference type="ARBA" id="ARBA00022833"/>
    </source>
</evidence>
<evidence type="ECO:0000313" key="7">
    <source>
        <dbReference type="Proteomes" id="UP000813463"/>
    </source>
</evidence>
<reference evidence="7" key="1">
    <citation type="journal article" date="2021" name="Nat. Commun.">
        <title>Genomic analyses provide insights into spinach domestication and the genetic basis of agronomic traits.</title>
        <authorList>
            <person name="Cai X."/>
            <person name="Sun X."/>
            <person name="Xu C."/>
            <person name="Sun H."/>
            <person name="Wang X."/>
            <person name="Ge C."/>
            <person name="Zhang Z."/>
            <person name="Wang Q."/>
            <person name="Fei Z."/>
            <person name="Jiao C."/>
            <person name="Wang Q."/>
        </authorList>
    </citation>
    <scope>NUCLEOTIDE SEQUENCE [LARGE SCALE GENOMIC DNA]</scope>
    <source>
        <strain evidence="7">cv. Varoflay</strain>
    </source>
</reference>
<dbReference type="PANTHER" id="PTHR47718">
    <property type="entry name" value="OS01G0519700 PROTEIN"/>
    <property type="match status" value="1"/>
</dbReference>
<feature type="domain" description="SWIM-type" evidence="6">
    <location>
        <begin position="736"/>
        <end position="772"/>
    </location>
</feature>
<dbReference type="GeneID" id="110801146"/>
<protein>
    <submittedName>
        <fullName evidence="8">Protein FAR1-RELATED SEQUENCE 6-like</fullName>
    </submittedName>
</protein>
<evidence type="ECO:0000256" key="5">
    <source>
        <dbReference type="SAM" id="MobiDB-lite"/>
    </source>
</evidence>
<sequence>MAKDAVGGGRRRLQLDNQADDSELDEMTFQVLGEQCDISSDEGVDESGDDLADESGEGVDESGDDLADESGEDLADENGNGYRKVDEEDAEDECGYESYDYDSGDDYDEELDVGEDLNEEVFMGNDDDLKEDNAVDAENQAENDVDGEENDSLVGEGVGNAVGQGSGLKGNISGVYTTPTRRREGPALASPVVGMSFPSWEGMNNYYRLYGEQQGFGVVCVGGRSCPKLKQENGKSNSLKTYVWRCECYGRTTYRRMVNGKKVSLALDPLVKKKSKKCNCPAMLYGAREQDNSWVVKSVVNEHVNHNPTPTKSNHISMYRVKKITDTILNQIVNDHDSGAPITQIFNNLAGRRNGVENIGFTKKDMHNILNKRMRLRLRDGDAAAMINYLDRMTKDNQKNFHLHRVDKSGKLRDVMWVDARSREAYKYFGDVVCFDSTYLTNKYELPFSNFVGVNHHGQTILLGCALLSHEDAETFVWLFRSWLSCMGGKAPAAMMTDQDAAMRKAIRIAMPMPQTRHRWCMWHIMQKFSRKLGSLNDFPQIKVALQNAIYNSLTPVEFEEQWAVAIKTFKLDTKEETKKCYKWLEGLYNQREMWIPAYVKHIFWAGMQTTQRVESINSFFDGYLKKNTRLYQFAPRYCKAMESRANDERAADVNCSRFSRPLVGEFAVERKFQKIYTDAKFVEVQLQCMRVCYVSPISSKPISDVEVEHLLSDKVWVWSKFLKKEISLSGRKRTYVVLFNKETSVAKCDCKHFECHGIVCRHIIKVLDVENVETVPAAYIVDRWRKDIQRKHTLVKVAYHDPEKTEEVKRYDKIMNAIEPVALRGSLAEQKMDIVIEMIQKTVLRLDESDVLTSAVGDNEGGGAASVGNRKSSDAPLTPGSVNKPPNSLLWMLPT</sequence>
<dbReference type="KEGG" id="soe:110801146"/>
<accession>A0A9R0K886</accession>
<dbReference type="Pfam" id="PF10551">
    <property type="entry name" value="MULE"/>
    <property type="match status" value="1"/>
</dbReference>
<dbReference type="AlphaFoldDB" id="A0A9R0K886"/>
<feature type="region of interest" description="Disordered" evidence="5">
    <location>
        <begin position="1"/>
        <end position="110"/>
    </location>
</feature>
<feature type="region of interest" description="Disordered" evidence="5">
    <location>
        <begin position="858"/>
        <end position="887"/>
    </location>
</feature>
<feature type="compositionally biased region" description="Acidic residues" evidence="5">
    <location>
        <begin position="87"/>
        <end position="110"/>
    </location>
</feature>
<evidence type="ECO:0000256" key="1">
    <source>
        <dbReference type="ARBA" id="ARBA00022723"/>
    </source>
</evidence>
<dbReference type="Proteomes" id="UP000813463">
    <property type="component" value="Chromosome 1"/>
</dbReference>